<protein>
    <submittedName>
        <fullName evidence="2">MORN repeat variant</fullName>
    </submittedName>
</protein>
<dbReference type="EMBL" id="BAMD01000015">
    <property type="protein sequence ID" value="GAF02895.1"/>
    <property type="molecule type" value="Genomic_DNA"/>
</dbReference>
<dbReference type="RefSeq" id="WP_027472786.1">
    <property type="nucleotide sequence ID" value="NZ_BAMD01000015.1"/>
</dbReference>
<dbReference type="InterPro" id="IPR011652">
    <property type="entry name" value="MORN_2"/>
</dbReference>
<sequence>MKTTIFLFSILVYLANTVCTQAQNVPFCDSPDYSYKRVSGEKDALGNKTGVWKAYRADGSLVKSANFANDKIDGTSTLYWEDGTVYSTGDYINGKPTGVHRTYYKSGNIYESVSYQNGVKHGLKEIYFNNGNLFQMESFSNGMLHGASKIFRNSQLDEVIHYYEDVKHGEYIEYDDGKIQITGQYEMGVPVGQWKTYFTDEEELHNVVEREIMFVNGKPQNPVKIYELSDDYFEYSEGYSDKVDKKPKQKYYWLGNVDVSDLNEQYISSRLDERGEWKLYDMSGNMIAKTLYNNEGQELEEFVYYWNGKLAEKNVYVIDVSKEYKEFYINGDLKRHAKYDYNFGGNIKDNISVSYYPDGKLRHETKAFKQTFYFNDGSIEMEKFSKVKYEFRLPIKTIEYYPNGEIKSLFTNNYLEDRKLEEYVSKAFYESGKLKEMSVHLYNDDRSFDEDVDTYYDENEKLIRLVKEVNGKLVKDEKY</sequence>
<keyword evidence="1" id="KW-0732">Signal</keyword>
<keyword evidence="3" id="KW-1185">Reference proteome</keyword>
<gene>
    <name evidence="2" type="ORF">JCM21142_41544</name>
</gene>
<dbReference type="SUPFAM" id="SSF82185">
    <property type="entry name" value="Histone H3 K4-specific methyltransferase SET7/9 N-terminal domain"/>
    <property type="match status" value="2"/>
</dbReference>
<evidence type="ECO:0000313" key="2">
    <source>
        <dbReference type="EMBL" id="GAF02895.1"/>
    </source>
</evidence>
<dbReference type="Gene3D" id="2.20.110.10">
    <property type="entry name" value="Histone H3 K4-specific methyltransferase SET7/9 N-terminal domain"/>
    <property type="match status" value="3"/>
</dbReference>
<comment type="caution">
    <text evidence="2">The sequence shown here is derived from an EMBL/GenBank/DDBJ whole genome shotgun (WGS) entry which is preliminary data.</text>
</comment>
<name>W7XWX2_9BACT</name>
<dbReference type="eggNOG" id="COG2849">
    <property type="taxonomic scope" value="Bacteria"/>
</dbReference>
<dbReference type="PANTHER" id="PTHR33706">
    <property type="entry name" value="MORN VARIANT REPEAT PROTEIN"/>
    <property type="match status" value="1"/>
</dbReference>
<dbReference type="AlphaFoldDB" id="W7XWX2"/>
<dbReference type="PANTHER" id="PTHR33706:SF1">
    <property type="entry name" value="TPR REPEAT PROTEIN"/>
    <property type="match status" value="1"/>
</dbReference>
<dbReference type="Proteomes" id="UP000019402">
    <property type="component" value="Unassembled WGS sequence"/>
</dbReference>
<evidence type="ECO:0000256" key="1">
    <source>
        <dbReference type="SAM" id="SignalP"/>
    </source>
</evidence>
<organism evidence="2 3">
    <name type="scientific">Saccharicrinis fermentans DSM 9555 = JCM 21142</name>
    <dbReference type="NCBI Taxonomy" id="869213"/>
    <lineage>
        <taxon>Bacteria</taxon>
        <taxon>Pseudomonadati</taxon>
        <taxon>Bacteroidota</taxon>
        <taxon>Bacteroidia</taxon>
        <taxon>Marinilabiliales</taxon>
        <taxon>Marinilabiliaceae</taxon>
        <taxon>Saccharicrinis</taxon>
    </lineage>
</organism>
<dbReference type="Gene3D" id="3.90.930.1">
    <property type="match status" value="2"/>
</dbReference>
<reference evidence="2 3" key="1">
    <citation type="journal article" date="2014" name="Genome Announc.">
        <title>Draft Genome Sequence of Cytophaga fermentans JCM 21142T, a Facultative Anaerobe Isolated from Marine Mud.</title>
        <authorList>
            <person name="Starns D."/>
            <person name="Oshima K."/>
            <person name="Suda W."/>
            <person name="Iino T."/>
            <person name="Yuki M."/>
            <person name="Inoue J."/>
            <person name="Kitamura K."/>
            <person name="Iida T."/>
            <person name="Darby A."/>
            <person name="Hattori M."/>
            <person name="Ohkuma M."/>
        </authorList>
    </citation>
    <scope>NUCLEOTIDE SEQUENCE [LARGE SCALE GENOMIC DNA]</scope>
    <source>
        <strain evidence="2 3">JCM 21142</strain>
    </source>
</reference>
<accession>W7XWX2</accession>
<dbReference type="Pfam" id="PF07661">
    <property type="entry name" value="MORN_2"/>
    <property type="match status" value="3"/>
</dbReference>
<dbReference type="OrthoDB" id="1467310at2"/>
<dbReference type="STRING" id="869213.GCA_000517085_03357"/>
<evidence type="ECO:0000313" key="3">
    <source>
        <dbReference type="Proteomes" id="UP000019402"/>
    </source>
</evidence>
<feature type="signal peptide" evidence="1">
    <location>
        <begin position="1"/>
        <end position="22"/>
    </location>
</feature>
<proteinExistence type="predicted"/>
<feature type="chain" id="PRO_5004903844" evidence="1">
    <location>
        <begin position="23"/>
        <end position="479"/>
    </location>
</feature>